<dbReference type="AlphaFoldDB" id="A0ABD5YPE8"/>
<keyword evidence="5" id="KW-0762">Sugar transport</keyword>
<dbReference type="PANTHER" id="PTHR32243">
    <property type="entry name" value="MALTOSE TRANSPORT SYSTEM PERMEASE-RELATED"/>
    <property type="match status" value="1"/>
</dbReference>
<evidence type="ECO:0000256" key="8">
    <source>
        <dbReference type="ARBA" id="ARBA00023136"/>
    </source>
</evidence>
<comment type="caution">
    <text evidence="11">The sequence shown here is derived from an EMBL/GenBank/DDBJ whole genome shotgun (WGS) entry which is preliminary data.</text>
</comment>
<keyword evidence="4" id="KW-1003">Cell membrane</keyword>
<feature type="domain" description="ABC transmembrane type-1" evidence="10">
    <location>
        <begin position="1"/>
        <end position="108"/>
    </location>
</feature>
<dbReference type="InterPro" id="IPR035906">
    <property type="entry name" value="MetI-like_sf"/>
</dbReference>
<accession>A0ABD5YPE8</accession>
<dbReference type="GO" id="GO:0005886">
    <property type="term" value="C:plasma membrane"/>
    <property type="evidence" value="ECO:0007669"/>
    <property type="project" value="UniProtKB-SubCell"/>
</dbReference>
<dbReference type="InterPro" id="IPR050901">
    <property type="entry name" value="BP-dep_ABC_trans_perm"/>
</dbReference>
<dbReference type="InterPro" id="IPR000515">
    <property type="entry name" value="MetI-like"/>
</dbReference>
<evidence type="ECO:0000256" key="7">
    <source>
        <dbReference type="ARBA" id="ARBA00022989"/>
    </source>
</evidence>
<evidence type="ECO:0000313" key="11">
    <source>
        <dbReference type="EMBL" id="MFC7189488.1"/>
    </source>
</evidence>
<proteinExistence type="inferred from homology"/>
<sequence>MWLLKGYFDNIPDSLADAGKMDGCSQIDILWRIMLPLSLPGMTVAGFYTFVLSWNDYLAVSVLSQTASTRTLPFGLQLFQSQNQVNWGLVLTAAFLTMIPVIVLFALIQNRLVEGLADGGMKGM</sequence>
<evidence type="ECO:0000256" key="4">
    <source>
        <dbReference type="ARBA" id="ARBA00022475"/>
    </source>
</evidence>
<name>A0ABD5YPE8_9EURY</name>
<dbReference type="SUPFAM" id="SSF161098">
    <property type="entry name" value="MetI-like"/>
    <property type="match status" value="1"/>
</dbReference>
<reference evidence="11 12" key="1">
    <citation type="journal article" date="2019" name="Int. J. Syst. Evol. Microbiol.">
        <title>The Global Catalogue of Microorganisms (GCM) 10K type strain sequencing project: providing services to taxonomists for standard genome sequencing and annotation.</title>
        <authorList>
            <consortium name="The Broad Institute Genomics Platform"/>
            <consortium name="The Broad Institute Genome Sequencing Center for Infectious Disease"/>
            <person name="Wu L."/>
            <person name="Ma J."/>
        </authorList>
    </citation>
    <scope>NUCLEOTIDE SEQUENCE [LARGE SCALE GENOMIC DNA]</scope>
    <source>
        <strain evidence="11 12">RDMS1</strain>
    </source>
</reference>
<evidence type="ECO:0000256" key="9">
    <source>
        <dbReference type="RuleBase" id="RU363032"/>
    </source>
</evidence>
<evidence type="ECO:0000256" key="6">
    <source>
        <dbReference type="ARBA" id="ARBA00022692"/>
    </source>
</evidence>
<dbReference type="CDD" id="cd06261">
    <property type="entry name" value="TM_PBP2"/>
    <property type="match status" value="1"/>
</dbReference>
<evidence type="ECO:0000256" key="5">
    <source>
        <dbReference type="ARBA" id="ARBA00022597"/>
    </source>
</evidence>
<gene>
    <name evidence="11" type="ORF">ACFQL7_06240</name>
</gene>
<comment type="subcellular location">
    <subcellularLocation>
        <location evidence="1 9">Cell membrane</location>
        <topology evidence="1 9">Multi-pass membrane protein</topology>
    </subcellularLocation>
</comment>
<dbReference type="Proteomes" id="UP001596417">
    <property type="component" value="Unassembled WGS sequence"/>
</dbReference>
<evidence type="ECO:0000256" key="1">
    <source>
        <dbReference type="ARBA" id="ARBA00004651"/>
    </source>
</evidence>
<dbReference type="Pfam" id="PF00528">
    <property type="entry name" value="BPD_transp_1"/>
    <property type="match status" value="1"/>
</dbReference>
<dbReference type="PANTHER" id="PTHR32243:SF50">
    <property type="entry name" value="MALTOSE_MALTODEXTRIN TRANSPORT SYSTEM PERMEASE PROTEIN MALG"/>
    <property type="match status" value="1"/>
</dbReference>
<keyword evidence="7 9" id="KW-1133">Transmembrane helix</keyword>
<evidence type="ECO:0000313" key="12">
    <source>
        <dbReference type="Proteomes" id="UP001596417"/>
    </source>
</evidence>
<evidence type="ECO:0000259" key="10">
    <source>
        <dbReference type="PROSITE" id="PS50928"/>
    </source>
</evidence>
<evidence type="ECO:0000256" key="3">
    <source>
        <dbReference type="ARBA" id="ARBA00022448"/>
    </source>
</evidence>
<dbReference type="RefSeq" id="WP_390206477.1">
    <property type="nucleotide sequence ID" value="NZ_JBHTAX010000001.1"/>
</dbReference>
<dbReference type="EMBL" id="JBHTAX010000001">
    <property type="protein sequence ID" value="MFC7189488.1"/>
    <property type="molecule type" value="Genomic_DNA"/>
</dbReference>
<feature type="transmembrane region" description="Helical" evidence="9">
    <location>
        <begin position="29"/>
        <end position="51"/>
    </location>
</feature>
<feature type="transmembrane region" description="Helical" evidence="9">
    <location>
        <begin position="87"/>
        <end position="108"/>
    </location>
</feature>
<organism evidence="11 12">
    <name type="scientific">Halocatena marina</name>
    <dbReference type="NCBI Taxonomy" id="2934937"/>
    <lineage>
        <taxon>Archaea</taxon>
        <taxon>Methanobacteriati</taxon>
        <taxon>Methanobacteriota</taxon>
        <taxon>Stenosarchaea group</taxon>
        <taxon>Halobacteria</taxon>
        <taxon>Halobacteriales</taxon>
        <taxon>Natronomonadaceae</taxon>
        <taxon>Halocatena</taxon>
    </lineage>
</organism>
<keyword evidence="3 9" id="KW-0813">Transport</keyword>
<keyword evidence="8 9" id="KW-0472">Membrane</keyword>
<keyword evidence="6 9" id="KW-0812">Transmembrane</keyword>
<evidence type="ECO:0000256" key="2">
    <source>
        <dbReference type="ARBA" id="ARBA00009047"/>
    </source>
</evidence>
<comment type="similarity">
    <text evidence="2">Belongs to the binding-protein-dependent transport system permease family. MalFG subfamily.</text>
</comment>
<keyword evidence="12" id="KW-1185">Reference proteome</keyword>
<dbReference type="Gene3D" id="1.10.3720.10">
    <property type="entry name" value="MetI-like"/>
    <property type="match status" value="1"/>
</dbReference>
<dbReference type="PROSITE" id="PS50928">
    <property type="entry name" value="ABC_TM1"/>
    <property type="match status" value="1"/>
</dbReference>
<protein>
    <submittedName>
        <fullName evidence="11">Carbohydrate ABC transporter permease</fullName>
    </submittedName>
</protein>